<sequence length="40" mass="4216">MLGVGQYSNGSLNFSFYTGTIITGRDNVYSMTAAKPPAGQ</sequence>
<evidence type="ECO:0000313" key="1">
    <source>
        <dbReference type="EMBL" id="DAE14985.1"/>
    </source>
</evidence>
<dbReference type="EMBL" id="BK015597">
    <property type="protein sequence ID" value="DAE14985.1"/>
    <property type="molecule type" value="Genomic_DNA"/>
</dbReference>
<proteinExistence type="predicted"/>
<accession>A0A8S5Q824</accession>
<reference evidence="1" key="1">
    <citation type="journal article" date="2021" name="Proc. Natl. Acad. Sci. U.S.A.">
        <title>A Catalog of Tens of Thousands of Viruses from Human Metagenomes Reveals Hidden Associations with Chronic Diseases.</title>
        <authorList>
            <person name="Tisza M.J."/>
            <person name="Buck C.B."/>
        </authorList>
    </citation>
    <scope>NUCLEOTIDE SEQUENCE</scope>
    <source>
        <strain evidence="1">Ctf8W5</strain>
    </source>
</reference>
<protein>
    <submittedName>
        <fullName evidence="1">Uncharacterized protein</fullName>
    </submittedName>
</protein>
<name>A0A8S5Q824_9CAUD</name>
<organism evidence="1">
    <name type="scientific">Siphoviridae sp. ctf8W5</name>
    <dbReference type="NCBI Taxonomy" id="2825595"/>
    <lineage>
        <taxon>Viruses</taxon>
        <taxon>Duplodnaviria</taxon>
        <taxon>Heunggongvirae</taxon>
        <taxon>Uroviricota</taxon>
        <taxon>Caudoviricetes</taxon>
    </lineage>
</organism>